<evidence type="ECO:0000313" key="2">
    <source>
        <dbReference type="EMBL" id="ETR72213.1"/>
    </source>
</evidence>
<keyword evidence="1" id="KW-0732">Signal</keyword>
<name>A0A1V1PBS2_9BACT</name>
<evidence type="ECO:0000256" key="1">
    <source>
        <dbReference type="SAM" id="SignalP"/>
    </source>
</evidence>
<dbReference type="Proteomes" id="UP000189670">
    <property type="component" value="Unassembled WGS sequence"/>
</dbReference>
<sequence>MNKNVITIVVFASLLMVTSVAFATEDQVTLADAIKILKTLAGSHPPPAFDATGTWAVQSVQNGQKRTGEVFLDMKPDGTLKGYAELTSLQGLSNVTGIVHGLSFDLNLVSDYGSMTVHGTANSDGNNISGSFFLQDNVEVFWDGQRQMVQTYTGSYVHDPEENKFELTFEDGTKMTYTVTEFTATKLVLNQSMIWERSIAGEVGDFTGIWKNYQDPTVEQIMTLYPDHTFSIMQRLLTR</sequence>
<dbReference type="AlphaFoldDB" id="A0A1V1PBS2"/>
<dbReference type="EMBL" id="ATBP01000172">
    <property type="protein sequence ID" value="ETR72213.1"/>
    <property type="molecule type" value="Genomic_DNA"/>
</dbReference>
<gene>
    <name evidence="2" type="ORF">OMM_01896</name>
</gene>
<feature type="chain" id="PRO_5010739494" description="DUF1579 domain-containing protein" evidence="1">
    <location>
        <begin position="24"/>
        <end position="239"/>
    </location>
</feature>
<accession>A0A1V1PBS2</accession>
<organism evidence="2 3">
    <name type="scientific">Candidatus Magnetoglobus multicellularis str. Araruama</name>
    <dbReference type="NCBI Taxonomy" id="890399"/>
    <lineage>
        <taxon>Bacteria</taxon>
        <taxon>Pseudomonadati</taxon>
        <taxon>Thermodesulfobacteriota</taxon>
        <taxon>Desulfobacteria</taxon>
        <taxon>Desulfobacterales</taxon>
        <taxon>Desulfobacteraceae</taxon>
        <taxon>Candidatus Magnetoglobus</taxon>
    </lineage>
</organism>
<proteinExistence type="predicted"/>
<reference evidence="3" key="1">
    <citation type="submission" date="2012-11" db="EMBL/GenBank/DDBJ databases">
        <authorList>
            <person name="Lucero-Rivera Y.E."/>
            <person name="Tovar-Ramirez D."/>
        </authorList>
    </citation>
    <scope>NUCLEOTIDE SEQUENCE [LARGE SCALE GENOMIC DNA]</scope>
    <source>
        <strain evidence="3">Araruama</strain>
    </source>
</reference>
<protein>
    <recommendedName>
        <fullName evidence="4">DUF1579 domain-containing protein</fullName>
    </recommendedName>
</protein>
<evidence type="ECO:0008006" key="4">
    <source>
        <dbReference type="Google" id="ProtNLM"/>
    </source>
</evidence>
<comment type="caution">
    <text evidence="2">The sequence shown here is derived from an EMBL/GenBank/DDBJ whole genome shotgun (WGS) entry which is preliminary data.</text>
</comment>
<feature type="signal peptide" evidence="1">
    <location>
        <begin position="1"/>
        <end position="23"/>
    </location>
</feature>
<evidence type="ECO:0000313" key="3">
    <source>
        <dbReference type="Proteomes" id="UP000189670"/>
    </source>
</evidence>